<name>I0JM24_HALH3</name>
<evidence type="ECO:0000256" key="1">
    <source>
        <dbReference type="SAM" id="Phobius"/>
    </source>
</evidence>
<dbReference type="Proteomes" id="UP000007397">
    <property type="component" value="Chromosome"/>
</dbReference>
<dbReference type="STRING" id="866895.HBHAL_2846"/>
<accession>I0JM24</accession>
<dbReference type="HOGENOM" id="CLU_1218394_0_0_9"/>
<feature type="transmembrane region" description="Helical" evidence="1">
    <location>
        <begin position="94"/>
        <end position="117"/>
    </location>
</feature>
<sequence>MISLAHQRTMDGNSRLALGKGNGLRSMRKFADDTFAMLVSLFLFYIFVLNVNKFTFLDGNQALLLFASIGVVTASLWTGVQLSKWLRSFRYSFIVKTLLSGTILLFFSYQLFFPYFYSTNHLEKAGVEQVESYFQLNEDIRSAKQRKQEVQTMMTEMLAFATLQSEQNPKGQLVDIHTVEVTRDYYRFHLTVEVKRSFGTDIVQHPYRFSFTREDGRFKINGFERLN</sequence>
<proteinExistence type="predicted"/>
<gene>
    <name evidence="2" type="ordered locus">HBHAL_2846</name>
</gene>
<keyword evidence="1" id="KW-0812">Transmembrane</keyword>
<dbReference type="EMBL" id="HE717023">
    <property type="protein sequence ID" value="CCG45194.1"/>
    <property type="molecule type" value="Genomic_DNA"/>
</dbReference>
<evidence type="ECO:0000313" key="2">
    <source>
        <dbReference type="EMBL" id="CCG45194.1"/>
    </source>
</evidence>
<dbReference type="KEGG" id="hhd:HBHAL_2846"/>
<protein>
    <submittedName>
        <fullName evidence="2">Uncharacterized protein</fullName>
    </submittedName>
</protein>
<feature type="transmembrane region" description="Helical" evidence="1">
    <location>
        <begin position="63"/>
        <end position="82"/>
    </location>
</feature>
<keyword evidence="1" id="KW-0472">Membrane</keyword>
<organism evidence="2 3">
    <name type="scientific">Halobacillus halophilus (strain ATCC 35676 / DSM 2266 / JCM 20832 / KCTC 3685 / LMG 17431 / NBRC 102448 / NCIMB 2269)</name>
    <name type="common">Sporosarcina halophila</name>
    <dbReference type="NCBI Taxonomy" id="866895"/>
    <lineage>
        <taxon>Bacteria</taxon>
        <taxon>Bacillati</taxon>
        <taxon>Bacillota</taxon>
        <taxon>Bacilli</taxon>
        <taxon>Bacillales</taxon>
        <taxon>Bacillaceae</taxon>
        <taxon>Halobacillus</taxon>
    </lineage>
</organism>
<dbReference type="PATRIC" id="fig|866895.3.peg.1866"/>
<keyword evidence="1" id="KW-1133">Transmembrane helix</keyword>
<reference evidence="2 3" key="1">
    <citation type="journal article" date="2013" name="Environ. Microbiol.">
        <title>Chloride and organic osmolytes: a hybrid strategy to cope with elevated salinities by the moderately halophilic, chloride-dependent bacterium Halobacillus halophilus.</title>
        <authorList>
            <person name="Saum S.H."/>
            <person name="Pfeiffer F."/>
            <person name="Palm P."/>
            <person name="Rampp M."/>
            <person name="Schuster S.C."/>
            <person name="Muller V."/>
            <person name="Oesterhelt D."/>
        </authorList>
    </citation>
    <scope>NUCLEOTIDE SEQUENCE [LARGE SCALE GENOMIC DNA]</scope>
    <source>
        <strain evidence="3">ATCC 35676 / DSM 2266 / JCM 20832 / KCTC 3685 / LMG 17431 / NBRC 102448 / NCIMB 2269</strain>
    </source>
</reference>
<keyword evidence="3" id="KW-1185">Reference proteome</keyword>
<dbReference type="AlphaFoldDB" id="I0JM24"/>
<feature type="transmembrane region" description="Helical" evidence="1">
    <location>
        <begin position="34"/>
        <end position="51"/>
    </location>
</feature>
<evidence type="ECO:0000313" key="3">
    <source>
        <dbReference type="Proteomes" id="UP000007397"/>
    </source>
</evidence>